<organism evidence="3 4">
    <name type="scientific">Solanum verrucosum</name>
    <dbReference type="NCBI Taxonomy" id="315347"/>
    <lineage>
        <taxon>Eukaryota</taxon>
        <taxon>Viridiplantae</taxon>
        <taxon>Streptophyta</taxon>
        <taxon>Embryophyta</taxon>
        <taxon>Tracheophyta</taxon>
        <taxon>Spermatophyta</taxon>
        <taxon>Magnoliopsida</taxon>
        <taxon>eudicotyledons</taxon>
        <taxon>Gunneridae</taxon>
        <taxon>Pentapetalae</taxon>
        <taxon>asterids</taxon>
        <taxon>lamiids</taxon>
        <taxon>Solanales</taxon>
        <taxon>Solanaceae</taxon>
        <taxon>Solanoideae</taxon>
        <taxon>Solaneae</taxon>
        <taxon>Solanum</taxon>
    </lineage>
</organism>
<dbReference type="AlphaFoldDB" id="A0AAF0ZWQ1"/>
<dbReference type="PANTHER" id="PTHR10513">
    <property type="entry name" value="DEOXYNUCLEOSIDE KINASE"/>
    <property type="match status" value="1"/>
</dbReference>
<feature type="compositionally biased region" description="Acidic residues" evidence="1">
    <location>
        <begin position="130"/>
        <end position="143"/>
    </location>
</feature>
<proteinExistence type="predicted"/>
<sequence>MQKLLSRNPSLPPPVLSLNPLLSLPLSHPIGFYKHPLAPSPRMTSAALHRLHHPTFGKPFSGFRNLSTDSSGKAVVPRSGNNCRICRCSLDTATVRAWVVLKQSRTSAAWFGTLASASGSEKGVPVTSAEEVEDFESGVEDKEENVSASEEKPGLHRRQRSGGGGGEGGVMASPDLLTIPGVGPRNLRKLVQKGFMGVDQLKQLYRDKFFGKSNEKMVEFLQSSVGIIHRNHAESITSYIRKSVDEELKENNSDSNVKSAQKKRLTFCVEGNISVGKTTFLQRIANETLELQDLVEIVPEPIAKWQDIGPDHFNILDAFYAEPQRYAYTFQNYVFVTRVMQERESSGGIRPLRLMERSVFSDRMVFVRAVHEANWMNEMEISIYDSWFDPVVSTLPGLIPDGFIYLRASPDTCHKRMMLRKRTEEGGVSLEYLRGLHEKHESWLFPFESGNHGVLSVSELPLNFDKSVPPDIRDRVFYLEGNHMHPSIQKVPALVLDCEPNIDFNKDIEAKRQYARQVADFFEFVKKKKEVTPGAGEEQPKGNHAPVLLPQNGGLWVPGGKFSESALNLDFRRNMSFMSH</sequence>
<feature type="domain" description="Deoxynucleoside kinase" evidence="2">
    <location>
        <begin position="267"/>
        <end position="499"/>
    </location>
</feature>
<accession>A0AAF0ZWQ1</accession>
<dbReference type="GO" id="GO:0019136">
    <property type="term" value="F:deoxynucleoside kinase activity"/>
    <property type="evidence" value="ECO:0007669"/>
    <property type="project" value="TreeGrafter"/>
</dbReference>
<protein>
    <recommendedName>
        <fullName evidence="2">Deoxynucleoside kinase domain-containing protein</fullName>
    </recommendedName>
</protein>
<evidence type="ECO:0000256" key="1">
    <source>
        <dbReference type="SAM" id="MobiDB-lite"/>
    </source>
</evidence>
<evidence type="ECO:0000259" key="2">
    <source>
        <dbReference type="Pfam" id="PF01712"/>
    </source>
</evidence>
<dbReference type="GO" id="GO:0005737">
    <property type="term" value="C:cytoplasm"/>
    <property type="evidence" value="ECO:0007669"/>
    <property type="project" value="TreeGrafter"/>
</dbReference>
<name>A0AAF0ZWQ1_SOLVR</name>
<dbReference type="InterPro" id="IPR050566">
    <property type="entry name" value="Deoxyribonucleoside_kinase"/>
</dbReference>
<feature type="region of interest" description="Disordered" evidence="1">
    <location>
        <begin position="118"/>
        <end position="173"/>
    </location>
</feature>
<dbReference type="InterPro" id="IPR027417">
    <property type="entry name" value="P-loop_NTPase"/>
</dbReference>
<dbReference type="SUPFAM" id="SSF52540">
    <property type="entry name" value="P-loop containing nucleoside triphosphate hydrolases"/>
    <property type="match status" value="1"/>
</dbReference>
<keyword evidence="4" id="KW-1185">Reference proteome</keyword>
<reference evidence="3" key="1">
    <citation type="submission" date="2023-08" db="EMBL/GenBank/DDBJ databases">
        <title>A de novo genome assembly of Solanum verrucosum Schlechtendal, a Mexican diploid species geographically isolated from the other diploid A-genome species in potato relatives.</title>
        <authorList>
            <person name="Hosaka K."/>
        </authorList>
    </citation>
    <scope>NUCLEOTIDE SEQUENCE</scope>
    <source>
        <tissue evidence="3">Young leaves</tissue>
    </source>
</reference>
<gene>
    <name evidence="3" type="ORF">MTR67_047701</name>
</gene>
<dbReference type="InterPro" id="IPR031314">
    <property type="entry name" value="DNK_dom"/>
</dbReference>
<evidence type="ECO:0000313" key="3">
    <source>
        <dbReference type="EMBL" id="WMV54316.1"/>
    </source>
</evidence>
<evidence type="ECO:0000313" key="4">
    <source>
        <dbReference type="Proteomes" id="UP001234989"/>
    </source>
</evidence>
<dbReference type="Pfam" id="PF01712">
    <property type="entry name" value="dNK"/>
    <property type="match status" value="1"/>
</dbReference>
<dbReference type="EMBL" id="CP133622">
    <property type="protein sequence ID" value="WMV54316.1"/>
    <property type="molecule type" value="Genomic_DNA"/>
</dbReference>
<dbReference type="CDD" id="cd01673">
    <property type="entry name" value="dNK"/>
    <property type="match status" value="1"/>
</dbReference>
<dbReference type="Gene3D" id="3.40.50.300">
    <property type="entry name" value="P-loop containing nucleotide triphosphate hydrolases"/>
    <property type="match status" value="1"/>
</dbReference>
<dbReference type="Proteomes" id="UP001234989">
    <property type="component" value="Chromosome 11"/>
</dbReference>
<dbReference type="PANTHER" id="PTHR10513:SF35">
    <property type="entry name" value="DEOXYADENOSINE KINASE"/>
    <property type="match status" value="1"/>
</dbReference>